<dbReference type="PROSITE" id="PS50125">
    <property type="entry name" value="GUANYLATE_CYCLASE_2"/>
    <property type="match status" value="2"/>
</dbReference>
<feature type="region of interest" description="Disordered" evidence="1">
    <location>
        <begin position="199"/>
        <end position="224"/>
    </location>
</feature>
<proteinExistence type="predicted"/>
<comment type="caution">
    <text evidence="3">The sequence shown here is derived from an EMBL/GenBank/DDBJ whole genome shotgun (WGS) entry which is preliminary data.</text>
</comment>
<reference evidence="3 4" key="1">
    <citation type="journal article" date="2023" name="Commun. Biol.">
        <title>Genome analysis of Parmales, the sister group of diatoms, reveals the evolutionary specialization of diatoms from phago-mixotrophs to photoautotrophs.</title>
        <authorList>
            <person name="Ban H."/>
            <person name="Sato S."/>
            <person name="Yoshikawa S."/>
            <person name="Yamada K."/>
            <person name="Nakamura Y."/>
            <person name="Ichinomiya M."/>
            <person name="Sato N."/>
            <person name="Blanc-Mathieu R."/>
            <person name="Endo H."/>
            <person name="Kuwata A."/>
            <person name="Ogata H."/>
        </authorList>
    </citation>
    <scope>NUCLEOTIDE SEQUENCE [LARGE SCALE GENOMIC DNA]</scope>
</reference>
<evidence type="ECO:0000256" key="1">
    <source>
        <dbReference type="SAM" id="MobiDB-lite"/>
    </source>
</evidence>
<feature type="compositionally biased region" description="Basic and acidic residues" evidence="1">
    <location>
        <begin position="199"/>
        <end position="211"/>
    </location>
</feature>
<keyword evidence="4" id="KW-1185">Reference proteome</keyword>
<sequence>MELLLILQPNLVINAVASPSFELKPHFTNHPNSTLLFADISGYTALAQSLGAAGAEGTEALSSALDQFFGIAISSIYHFGGDVVKFCGDAILCVFSPDRTVSPTQAAMQAVRCSLELKKKLRFFKAGEVELDLKQMLAYGTIVGNFVGDSTLNHFEFLVTGAPLKQIADAESFVNPGDIILSPEMHSVVSASVSVHNVSDKSDTHNHKLLVDGDSEDPSRRATRVGVRRASSGLASSQSGLSTSIPLLAAAGKTIRLSGDQQAVLEVFCEPQIIESLQGFAGSWSRLESFSHSMRSRISRHDMCTTIFISVSSTKLDSPDPQTNLEGLNEAFVSFYAPAKSFGGTLRQFLTDDKGTVAIIVFSGRESNTISACRGALKIKENFEEVGIASNIGISTGKVFFGPVGDERRCEMAWIGDSVNLSARLMGKAKDTIMVDKATREQAASDISFEMYGMVELKGKGVVAL</sequence>
<feature type="non-terminal residue" evidence="3">
    <location>
        <position position="465"/>
    </location>
</feature>
<dbReference type="Proteomes" id="UP001165060">
    <property type="component" value="Unassembled WGS sequence"/>
</dbReference>
<name>A0ABQ6MUT0_9STRA</name>
<feature type="domain" description="Guanylate cyclase" evidence="2">
    <location>
        <begin position="34"/>
        <end position="171"/>
    </location>
</feature>
<dbReference type="EMBL" id="BRYB01003219">
    <property type="protein sequence ID" value="GMI32864.1"/>
    <property type="molecule type" value="Genomic_DNA"/>
</dbReference>
<feature type="domain" description="Guanylate cyclase" evidence="2">
    <location>
        <begin position="308"/>
        <end position="426"/>
    </location>
</feature>
<organism evidence="3 4">
    <name type="scientific">Tetraparma gracilis</name>
    <dbReference type="NCBI Taxonomy" id="2962635"/>
    <lineage>
        <taxon>Eukaryota</taxon>
        <taxon>Sar</taxon>
        <taxon>Stramenopiles</taxon>
        <taxon>Ochrophyta</taxon>
        <taxon>Bolidophyceae</taxon>
        <taxon>Parmales</taxon>
        <taxon>Triparmaceae</taxon>
        <taxon>Tetraparma</taxon>
    </lineage>
</organism>
<protein>
    <recommendedName>
        <fullName evidence="2">Guanylate cyclase domain-containing protein</fullName>
    </recommendedName>
</protein>
<dbReference type="Gene3D" id="3.30.70.1230">
    <property type="entry name" value="Nucleotide cyclase"/>
    <property type="match status" value="2"/>
</dbReference>
<gene>
    <name evidence="3" type="ORF">TeGR_g13489</name>
</gene>
<dbReference type="Pfam" id="PF00211">
    <property type="entry name" value="Guanylate_cyc"/>
    <property type="match status" value="2"/>
</dbReference>
<dbReference type="InterPro" id="IPR001054">
    <property type="entry name" value="A/G_cyclase"/>
</dbReference>
<accession>A0ABQ6MUT0</accession>
<evidence type="ECO:0000259" key="2">
    <source>
        <dbReference type="PROSITE" id="PS50125"/>
    </source>
</evidence>
<evidence type="ECO:0000313" key="4">
    <source>
        <dbReference type="Proteomes" id="UP001165060"/>
    </source>
</evidence>
<dbReference type="SUPFAM" id="SSF55073">
    <property type="entry name" value="Nucleotide cyclase"/>
    <property type="match status" value="2"/>
</dbReference>
<dbReference type="PANTHER" id="PTHR47455:SF1">
    <property type="entry name" value="GUANYLATE CYCLASE DOMAIN-CONTAINING PROTEIN"/>
    <property type="match status" value="1"/>
</dbReference>
<dbReference type="PANTHER" id="PTHR47455">
    <property type="entry name" value="ADENYLYL CYCLASE BETA"/>
    <property type="match status" value="1"/>
</dbReference>
<dbReference type="InterPro" id="IPR029787">
    <property type="entry name" value="Nucleotide_cyclase"/>
</dbReference>
<evidence type="ECO:0000313" key="3">
    <source>
        <dbReference type="EMBL" id="GMI32864.1"/>
    </source>
</evidence>
<dbReference type="CDD" id="cd07302">
    <property type="entry name" value="CHD"/>
    <property type="match status" value="2"/>
</dbReference>